<evidence type="ECO:0000313" key="2">
    <source>
        <dbReference type="EMBL" id="SEO61585.1"/>
    </source>
</evidence>
<dbReference type="AlphaFoldDB" id="A0A1H8R560"/>
<organism evidence="2 3">
    <name type="scientific">Halorientalis persicus</name>
    <dbReference type="NCBI Taxonomy" id="1367881"/>
    <lineage>
        <taxon>Archaea</taxon>
        <taxon>Methanobacteriati</taxon>
        <taxon>Methanobacteriota</taxon>
        <taxon>Stenosarchaea group</taxon>
        <taxon>Halobacteria</taxon>
        <taxon>Halobacteriales</taxon>
        <taxon>Haloarculaceae</taxon>
        <taxon>Halorientalis</taxon>
    </lineage>
</organism>
<dbReference type="EMBL" id="FOCX01000015">
    <property type="protein sequence ID" value="SEO61585.1"/>
    <property type="molecule type" value="Genomic_DNA"/>
</dbReference>
<reference evidence="3" key="1">
    <citation type="submission" date="2016-10" db="EMBL/GenBank/DDBJ databases">
        <authorList>
            <person name="Varghese N."/>
            <person name="Submissions S."/>
        </authorList>
    </citation>
    <scope>NUCLEOTIDE SEQUENCE [LARGE SCALE GENOMIC DNA]</scope>
    <source>
        <strain evidence="3">IBRC-M 10043</strain>
    </source>
</reference>
<dbReference type="Proteomes" id="UP000198775">
    <property type="component" value="Unassembled WGS sequence"/>
</dbReference>
<evidence type="ECO:0000313" key="3">
    <source>
        <dbReference type="Proteomes" id="UP000198775"/>
    </source>
</evidence>
<evidence type="ECO:0000256" key="1">
    <source>
        <dbReference type="SAM" id="Phobius"/>
    </source>
</evidence>
<gene>
    <name evidence="2" type="ORF">SAMN05216388_101588</name>
</gene>
<accession>A0A1H8R560</accession>
<proteinExistence type="predicted"/>
<protein>
    <submittedName>
        <fullName evidence="2">Uncharacterized protein</fullName>
    </submittedName>
</protein>
<keyword evidence="1" id="KW-0472">Membrane</keyword>
<feature type="transmembrane region" description="Helical" evidence="1">
    <location>
        <begin position="45"/>
        <end position="67"/>
    </location>
</feature>
<keyword evidence="1" id="KW-1133">Transmembrane helix</keyword>
<sequence length="72" mass="7790">MPSNRVLLLSFAIGVALATLPFFGPFPTYLESTSASQPESFGSPILFGRMFLTVTGLLICVVVTLLWGKRVL</sequence>
<name>A0A1H8R560_9EURY</name>
<keyword evidence="1" id="KW-0812">Transmembrane</keyword>
<keyword evidence="3" id="KW-1185">Reference proteome</keyword>